<dbReference type="PANTHER" id="PTHR46008">
    <property type="entry name" value="LEAF RUST 10 DISEASE-RESISTANCE LOCUS RECEPTOR-LIKE PROTEIN KINASE-LIKE 1.4"/>
    <property type="match status" value="1"/>
</dbReference>
<accession>A0A834WQ90</accession>
<keyword evidence="4" id="KW-0808">Transferase</keyword>
<organism evidence="4 5">
    <name type="scientific">Senna tora</name>
    <dbReference type="NCBI Taxonomy" id="362788"/>
    <lineage>
        <taxon>Eukaryota</taxon>
        <taxon>Viridiplantae</taxon>
        <taxon>Streptophyta</taxon>
        <taxon>Embryophyta</taxon>
        <taxon>Tracheophyta</taxon>
        <taxon>Spermatophyta</taxon>
        <taxon>Magnoliopsida</taxon>
        <taxon>eudicotyledons</taxon>
        <taxon>Gunneridae</taxon>
        <taxon>Pentapetalae</taxon>
        <taxon>rosids</taxon>
        <taxon>fabids</taxon>
        <taxon>Fabales</taxon>
        <taxon>Fabaceae</taxon>
        <taxon>Caesalpinioideae</taxon>
        <taxon>Cassia clade</taxon>
        <taxon>Senna</taxon>
    </lineage>
</organism>
<gene>
    <name evidence="4" type="ORF">G2W53_018930</name>
</gene>
<evidence type="ECO:0000313" key="5">
    <source>
        <dbReference type="Proteomes" id="UP000634136"/>
    </source>
</evidence>
<keyword evidence="2" id="KW-0067">ATP-binding</keyword>
<keyword evidence="4" id="KW-0418">Kinase</keyword>
<dbReference type="AlphaFoldDB" id="A0A834WQ90"/>
<protein>
    <submittedName>
        <fullName evidence="4">LEAF RUST 10 DISEASE-RESISTANCE LOCUS RECEPTOR-LIKE PROTEIN KINASE-like 1.1</fullName>
    </submittedName>
</protein>
<comment type="caution">
    <text evidence="4">The sequence shown here is derived from an EMBL/GenBank/DDBJ whole genome shotgun (WGS) entry which is preliminary data.</text>
</comment>
<proteinExistence type="predicted"/>
<feature type="signal peptide" evidence="3">
    <location>
        <begin position="1"/>
        <end position="26"/>
    </location>
</feature>
<dbReference type="PANTHER" id="PTHR46008:SF50">
    <property type="entry name" value="WALL ASSOCIATED KINASE-LIKE PROTEIN"/>
    <property type="match status" value="1"/>
</dbReference>
<evidence type="ECO:0000256" key="3">
    <source>
        <dbReference type="SAM" id="SignalP"/>
    </source>
</evidence>
<sequence>MIQVFAFRLLFYTHLTLLLSASYGNGSHDKRPPSFSCGSLGRIHYPFTKAEEPECGLIAIHGCDNSSSAIKTIQLQKNGRILVLNGVVQPQNYITVLDPSLHNELMNYTCLALNNNISSLPHDSPLVSFHIHYKVTMYRCNHSLNVRPPSDFMKHTCPGYDLYYDSSSSYLPPNDEQVHSSFSKCSVLQLPRKDLTDTKDLLSFLTAQMVIEVRLSDECDKCYNHMGGQCRLDRNNTFLCDKGTF</sequence>
<evidence type="ECO:0000256" key="1">
    <source>
        <dbReference type="ARBA" id="ARBA00022741"/>
    </source>
</evidence>
<dbReference type="EMBL" id="JAAIUW010000006">
    <property type="protein sequence ID" value="KAF7827766.1"/>
    <property type="molecule type" value="Genomic_DNA"/>
</dbReference>
<reference evidence="4" key="1">
    <citation type="submission" date="2020-09" db="EMBL/GenBank/DDBJ databases">
        <title>Genome-Enabled Discovery of Anthraquinone Biosynthesis in Senna tora.</title>
        <authorList>
            <person name="Kang S.-H."/>
            <person name="Pandey R.P."/>
            <person name="Lee C.-M."/>
            <person name="Sim J.-S."/>
            <person name="Jeong J.-T."/>
            <person name="Choi B.-S."/>
            <person name="Jung M."/>
            <person name="Ginzburg D."/>
            <person name="Zhao K."/>
            <person name="Won S.Y."/>
            <person name="Oh T.-J."/>
            <person name="Yu Y."/>
            <person name="Kim N.-H."/>
            <person name="Lee O.R."/>
            <person name="Lee T.-H."/>
            <person name="Bashyal P."/>
            <person name="Kim T.-S."/>
            <person name="Lee W.-H."/>
            <person name="Kawkins C."/>
            <person name="Kim C.-K."/>
            <person name="Kim J.S."/>
            <person name="Ahn B.O."/>
            <person name="Rhee S.Y."/>
            <person name="Sohng J.K."/>
        </authorList>
    </citation>
    <scope>NUCLEOTIDE SEQUENCE</scope>
    <source>
        <tissue evidence="4">Leaf</tissue>
    </source>
</reference>
<keyword evidence="4" id="KW-0675">Receptor</keyword>
<keyword evidence="5" id="KW-1185">Reference proteome</keyword>
<dbReference type="GO" id="GO:0016301">
    <property type="term" value="F:kinase activity"/>
    <property type="evidence" value="ECO:0007669"/>
    <property type="project" value="UniProtKB-KW"/>
</dbReference>
<dbReference type="OrthoDB" id="1434350at2759"/>
<evidence type="ECO:0000313" key="4">
    <source>
        <dbReference type="EMBL" id="KAF7827766.1"/>
    </source>
</evidence>
<dbReference type="GO" id="GO:0005524">
    <property type="term" value="F:ATP binding"/>
    <property type="evidence" value="ECO:0007669"/>
    <property type="project" value="UniProtKB-KW"/>
</dbReference>
<name>A0A834WQ90_9FABA</name>
<dbReference type="Proteomes" id="UP000634136">
    <property type="component" value="Unassembled WGS sequence"/>
</dbReference>
<keyword evidence="3" id="KW-0732">Signal</keyword>
<keyword evidence="1" id="KW-0547">Nucleotide-binding</keyword>
<evidence type="ECO:0000256" key="2">
    <source>
        <dbReference type="ARBA" id="ARBA00022840"/>
    </source>
</evidence>
<feature type="chain" id="PRO_5032683563" evidence="3">
    <location>
        <begin position="27"/>
        <end position="245"/>
    </location>
</feature>